<feature type="transmembrane region" description="Helical" evidence="5">
    <location>
        <begin position="373"/>
        <end position="392"/>
    </location>
</feature>
<evidence type="ECO:0000313" key="7">
    <source>
        <dbReference type="EMBL" id="NGZ84761.1"/>
    </source>
</evidence>
<dbReference type="EMBL" id="JAADJT010000004">
    <property type="protein sequence ID" value="NGZ84761.1"/>
    <property type="molecule type" value="Genomic_DNA"/>
</dbReference>
<dbReference type="Proteomes" id="UP000666369">
    <property type="component" value="Unassembled WGS sequence"/>
</dbReference>
<dbReference type="PANTHER" id="PTHR37422:SF21">
    <property type="entry name" value="EXOQ-LIKE PROTEIN"/>
    <property type="match status" value="1"/>
</dbReference>
<dbReference type="Pfam" id="PF04932">
    <property type="entry name" value="Wzy_C"/>
    <property type="match status" value="1"/>
</dbReference>
<reference evidence="8" key="2">
    <citation type="submission" date="2023-07" db="EMBL/GenBank/DDBJ databases">
        <title>Duganella aceri sp. nov., isolated from tree sap.</title>
        <authorList>
            <person name="Kim I.S."/>
        </authorList>
    </citation>
    <scope>NUCLEOTIDE SEQUENCE [LARGE SCALE GENOMIC DNA]</scope>
    <source>
        <strain evidence="8">SAP-35</strain>
    </source>
</reference>
<evidence type="ECO:0000256" key="4">
    <source>
        <dbReference type="ARBA" id="ARBA00023136"/>
    </source>
</evidence>
<keyword evidence="8" id="KW-1185">Reference proteome</keyword>
<evidence type="ECO:0000256" key="3">
    <source>
        <dbReference type="ARBA" id="ARBA00022989"/>
    </source>
</evidence>
<feature type="transmembrane region" description="Helical" evidence="5">
    <location>
        <begin position="119"/>
        <end position="138"/>
    </location>
</feature>
<accession>A0ABX0FJM5</accession>
<dbReference type="PANTHER" id="PTHR37422">
    <property type="entry name" value="TEICHURONIC ACID BIOSYNTHESIS PROTEIN TUAE"/>
    <property type="match status" value="1"/>
</dbReference>
<organism evidence="7 8">
    <name type="scientific">Duganella aceris</name>
    <dbReference type="NCBI Taxonomy" id="2703883"/>
    <lineage>
        <taxon>Bacteria</taxon>
        <taxon>Pseudomonadati</taxon>
        <taxon>Pseudomonadota</taxon>
        <taxon>Betaproteobacteria</taxon>
        <taxon>Burkholderiales</taxon>
        <taxon>Oxalobacteraceae</taxon>
        <taxon>Telluria group</taxon>
        <taxon>Duganella</taxon>
    </lineage>
</organism>
<name>A0ABX0FJM5_9BURK</name>
<keyword evidence="3 5" id="KW-1133">Transmembrane helix</keyword>
<reference evidence="7 8" key="1">
    <citation type="submission" date="2020-01" db="EMBL/GenBank/DDBJ databases">
        <authorList>
            <person name="Lee S.D."/>
        </authorList>
    </citation>
    <scope>NUCLEOTIDE SEQUENCE [LARGE SCALE GENOMIC DNA]</scope>
    <source>
        <strain evidence="7 8">SAP-35</strain>
    </source>
</reference>
<feature type="transmembrane region" description="Helical" evidence="5">
    <location>
        <begin position="63"/>
        <end position="82"/>
    </location>
</feature>
<evidence type="ECO:0000259" key="6">
    <source>
        <dbReference type="Pfam" id="PF04932"/>
    </source>
</evidence>
<feature type="transmembrane region" description="Helical" evidence="5">
    <location>
        <begin position="345"/>
        <end position="366"/>
    </location>
</feature>
<sequence length="440" mass="47664">MHAVFRSQRGHPDAWRAWPLLILMASSGMPISYTLQPTRVMALSDAAEMTAAAASSASTLNSVGNMLLLGGLYGWSAAMLLSRPRSVTAVLGRSWPLLLLMAMLLASALWTYLPEKVMMNVVHNNGVLLVALASALYYRHQPASLPREMGLVLGANMGLHVAAVLLLPGYAIDWQGRWQGLTVHPNTLGALGFTAFWANAAALAAGPRPPYARWHWIGCGLALAAVFGADSVTSKVCSLVTLLLLLGLRFLRRHGASRHTYLAVLAGSVMAFLLFKLLSSAIDLSWLYDLLGRDSQLTGRDSVWRDAYQAIRARPLLGWGFDDHAYLIASAGMPYSSYHNGVLDLAVNGGVVAVLLLGVLMLTWALRHLQRSLLAPRVAGFSVPFVLAYMMHNMTEASYVSPRGQMWVIFLALLFLGACRTPPRGAVPAPLMREAFHAPA</sequence>
<feature type="transmembrane region" description="Helical" evidence="5">
    <location>
        <begin position="94"/>
        <end position="113"/>
    </location>
</feature>
<proteinExistence type="predicted"/>
<dbReference type="RefSeq" id="WP_166102292.1">
    <property type="nucleotide sequence ID" value="NZ_JAADJT010000004.1"/>
</dbReference>
<comment type="subcellular location">
    <subcellularLocation>
        <location evidence="1">Membrane</location>
        <topology evidence="1">Multi-pass membrane protein</topology>
    </subcellularLocation>
</comment>
<feature type="transmembrane region" description="Helical" evidence="5">
    <location>
        <begin position="150"/>
        <end position="172"/>
    </location>
</feature>
<keyword evidence="2 5" id="KW-0812">Transmembrane</keyword>
<feature type="transmembrane region" description="Helical" evidence="5">
    <location>
        <begin position="260"/>
        <end position="282"/>
    </location>
</feature>
<comment type="caution">
    <text evidence="7">The sequence shown here is derived from an EMBL/GenBank/DDBJ whole genome shotgun (WGS) entry which is preliminary data.</text>
</comment>
<feature type="transmembrane region" description="Helical" evidence="5">
    <location>
        <begin position="404"/>
        <end position="423"/>
    </location>
</feature>
<evidence type="ECO:0000256" key="2">
    <source>
        <dbReference type="ARBA" id="ARBA00022692"/>
    </source>
</evidence>
<evidence type="ECO:0000256" key="5">
    <source>
        <dbReference type="SAM" id="Phobius"/>
    </source>
</evidence>
<dbReference type="InterPro" id="IPR051533">
    <property type="entry name" value="WaaL-like"/>
</dbReference>
<feature type="transmembrane region" description="Helical" evidence="5">
    <location>
        <begin position="15"/>
        <end position="35"/>
    </location>
</feature>
<evidence type="ECO:0000313" key="8">
    <source>
        <dbReference type="Proteomes" id="UP000666369"/>
    </source>
</evidence>
<feature type="transmembrane region" description="Helical" evidence="5">
    <location>
        <begin position="215"/>
        <end position="248"/>
    </location>
</feature>
<evidence type="ECO:0000256" key="1">
    <source>
        <dbReference type="ARBA" id="ARBA00004141"/>
    </source>
</evidence>
<dbReference type="InterPro" id="IPR007016">
    <property type="entry name" value="O-antigen_ligase-rel_domated"/>
</dbReference>
<gene>
    <name evidence="7" type="ORF">GW587_10885</name>
</gene>
<keyword evidence="4 5" id="KW-0472">Membrane</keyword>
<feature type="domain" description="O-antigen ligase-related" evidence="6">
    <location>
        <begin position="219"/>
        <end position="357"/>
    </location>
</feature>
<protein>
    <recommendedName>
        <fullName evidence="6">O-antigen ligase-related domain-containing protein</fullName>
    </recommendedName>
</protein>